<name>A0A9P9FTP3_9HYPO</name>
<dbReference type="OrthoDB" id="5038880at2759"/>
<evidence type="ECO:0000313" key="1">
    <source>
        <dbReference type="EMBL" id="KAH7175403.1"/>
    </source>
</evidence>
<evidence type="ECO:0000313" key="2">
    <source>
        <dbReference type="Proteomes" id="UP000738349"/>
    </source>
</evidence>
<proteinExistence type="predicted"/>
<dbReference type="AlphaFoldDB" id="A0A9P9FTP3"/>
<dbReference type="Proteomes" id="UP000738349">
    <property type="component" value="Unassembled WGS sequence"/>
</dbReference>
<dbReference type="EMBL" id="JAGMUV010000001">
    <property type="protein sequence ID" value="KAH7175403.1"/>
    <property type="molecule type" value="Genomic_DNA"/>
</dbReference>
<comment type="caution">
    <text evidence="1">The sequence shown here is derived from an EMBL/GenBank/DDBJ whole genome shotgun (WGS) entry which is preliminary data.</text>
</comment>
<protein>
    <submittedName>
        <fullName evidence="1">Uncharacterized protein</fullName>
    </submittedName>
</protein>
<reference evidence="1" key="1">
    <citation type="journal article" date="2021" name="Nat. Commun.">
        <title>Genetic determinants of endophytism in the Arabidopsis root mycobiome.</title>
        <authorList>
            <person name="Mesny F."/>
            <person name="Miyauchi S."/>
            <person name="Thiergart T."/>
            <person name="Pickel B."/>
            <person name="Atanasova L."/>
            <person name="Karlsson M."/>
            <person name="Huettel B."/>
            <person name="Barry K.W."/>
            <person name="Haridas S."/>
            <person name="Chen C."/>
            <person name="Bauer D."/>
            <person name="Andreopoulos W."/>
            <person name="Pangilinan J."/>
            <person name="LaButti K."/>
            <person name="Riley R."/>
            <person name="Lipzen A."/>
            <person name="Clum A."/>
            <person name="Drula E."/>
            <person name="Henrissat B."/>
            <person name="Kohler A."/>
            <person name="Grigoriev I.V."/>
            <person name="Martin F.M."/>
            <person name="Hacquard S."/>
        </authorList>
    </citation>
    <scope>NUCLEOTIDE SEQUENCE</scope>
    <source>
        <strain evidence="1">MPI-CAGE-AT-0147</strain>
    </source>
</reference>
<sequence>MLVTTLTVQGQRLLFVWVFQLSVRFCPVRDSSVRAVLRALYWRILEQWPPRRTMFFVPEQYLRACVGNSDYKFPSASPTCNTIDTHHPQTYSHHQLSQLIRQPKQLLHKPRQQLHVPSDNMCLTLILHQADREVECTSLISPDSNVQISNPYQLPACSLTYEADDRQGFDVPCIVSQWQSCVTRPEGIPCFGWEHFHLVVHRSEVQEAIRKITLDLKMPPMSPQDPKWLSTPEETVYIDVRKNFFRAGQGLALATTELHVAKQRLQMQYDEETLDEVYRYRTGLLVSMRNWVDAVVAWERYAKEGKMEVCPADGGIEGYPLEPFLKISYARHGSPDQLMDDTEGEQLDLILEATHVAKSPTVPELPVHEFPVPESPSSEPASPGFDLVGFDSSGSLIFEPESPRYLLDAVSFPWSPEDPSYFIIGSPVYRPCTPELVGVACDLRPQSPAPAVTEPLITESPVAVTPVQESPVRENPRLVFPDPLTMNEGLVHEFQTQLVLETPPSPRRDS</sequence>
<organism evidence="1 2">
    <name type="scientific">Dactylonectria macrodidyma</name>
    <dbReference type="NCBI Taxonomy" id="307937"/>
    <lineage>
        <taxon>Eukaryota</taxon>
        <taxon>Fungi</taxon>
        <taxon>Dikarya</taxon>
        <taxon>Ascomycota</taxon>
        <taxon>Pezizomycotina</taxon>
        <taxon>Sordariomycetes</taxon>
        <taxon>Hypocreomycetidae</taxon>
        <taxon>Hypocreales</taxon>
        <taxon>Nectriaceae</taxon>
        <taxon>Dactylonectria</taxon>
    </lineage>
</organism>
<keyword evidence="2" id="KW-1185">Reference proteome</keyword>
<accession>A0A9P9FTP3</accession>
<gene>
    <name evidence="1" type="ORF">EDB81DRAFT_769752</name>
</gene>